<keyword evidence="7" id="KW-0969">Cilium</keyword>
<protein>
    <recommendedName>
        <fullName evidence="3">Transmembrane protein 231</fullName>
    </recommendedName>
</protein>
<name>A0A077ZEP4_TRITR</name>
<dbReference type="GO" id="GO:0032880">
    <property type="term" value="P:regulation of protein localization"/>
    <property type="evidence" value="ECO:0007669"/>
    <property type="project" value="TreeGrafter"/>
</dbReference>
<dbReference type="InterPro" id="IPR019306">
    <property type="entry name" value="TMEM231"/>
</dbReference>
<dbReference type="AlphaFoldDB" id="A0A077ZEP4"/>
<evidence type="ECO:0000256" key="5">
    <source>
        <dbReference type="ARBA" id="ARBA00022692"/>
    </source>
</evidence>
<dbReference type="OrthoDB" id="426438at2759"/>
<evidence type="ECO:0000313" key="14">
    <source>
        <dbReference type="Proteomes" id="UP000030665"/>
    </source>
</evidence>
<proteinExistence type="inferred from homology"/>
<evidence type="ECO:0000256" key="4">
    <source>
        <dbReference type="ARBA" id="ARBA00022475"/>
    </source>
</evidence>
<feature type="transmembrane region" description="Helical" evidence="12">
    <location>
        <begin position="270"/>
        <end position="289"/>
    </location>
</feature>
<keyword evidence="8 12" id="KW-0472">Membrane</keyword>
<dbReference type="GO" id="GO:0035869">
    <property type="term" value="C:ciliary transition zone"/>
    <property type="evidence" value="ECO:0007669"/>
    <property type="project" value="TreeGrafter"/>
</dbReference>
<evidence type="ECO:0000256" key="2">
    <source>
        <dbReference type="ARBA" id="ARBA00009082"/>
    </source>
</evidence>
<evidence type="ECO:0000256" key="11">
    <source>
        <dbReference type="ARBA" id="ARBA00024803"/>
    </source>
</evidence>
<dbReference type="PANTHER" id="PTHR14605">
    <property type="entry name" value="CHST5 PROTEIN"/>
    <property type="match status" value="1"/>
</dbReference>
<keyword evidence="9" id="KW-0325">Glycoprotein</keyword>
<accession>A0A077ZEP4</accession>
<organism evidence="13 14">
    <name type="scientific">Trichuris trichiura</name>
    <name type="common">Whipworm</name>
    <name type="synonym">Trichocephalus trichiurus</name>
    <dbReference type="NCBI Taxonomy" id="36087"/>
    <lineage>
        <taxon>Eukaryota</taxon>
        <taxon>Metazoa</taxon>
        <taxon>Ecdysozoa</taxon>
        <taxon>Nematoda</taxon>
        <taxon>Enoplea</taxon>
        <taxon>Dorylaimia</taxon>
        <taxon>Trichinellida</taxon>
        <taxon>Trichuridae</taxon>
        <taxon>Trichuris</taxon>
    </lineage>
</organism>
<reference evidence="13" key="1">
    <citation type="submission" date="2014-01" db="EMBL/GenBank/DDBJ databases">
        <authorList>
            <person name="Aslett M."/>
        </authorList>
    </citation>
    <scope>NUCLEOTIDE SEQUENCE</scope>
</reference>
<keyword evidence="4" id="KW-1003">Cell membrane</keyword>
<keyword evidence="6 12" id="KW-1133">Transmembrane helix</keyword>
<evidence type="ECO:0000313" key="13">
    <source>
        <dbReference type="EMBL" id="CDW58304.1"/>
    </source>
</evidence>
<dbReference type="Proteomes" id="UP000030665">
    <property type="component" value="Unassembled WGS sequence"/>
</dbReference>
<evidence type="ECO:0000256" key="9">
    <source>
        <dbReference type="ARBA" id="ARBA00023180"/>
    </source>
</evidence>
<evidence type="ECO:0000256" key="10">
    <source>
        <dbReference type="ARBA" id="ARBA00023273"/>
    </source>
</evidence>
<evidence type="ECO:0000256" key="1">
    <source>
        <dbReference type="ARBA" id="ARBA00004272"/>
    </source>
</evidence>
<keyword evidence="5 12" id="KW-0812">Transmembrane</keyword>
<reference evidence="13" key="2">
    <citation type="submission" date="2014-03" db="EMBL/GenBank/DDBJ databases">
        <title>The whipworm genome and dual-species transcriptomics of an intimate host-pathogen interaction.</title>
        <authorList>
            <person name="Foth B.J."/>
            <person name="Tsai I.J."/>
            <person name="Reid A.J."/>
            <person name="Bancroft A.J."/>
            <person name="Nichol S."/>
            <person name="Tracey A."/>
            <person name="Holroyd N."/>
            <person name="Cotton J.A."/>
            <person name="Stanley E.J."/>
            <person name="Zarowiecki M."/>
            <person name="Liu J.Z."/>
            <person name="Huckvale T."/>
            <person name="Cooper P.J."/>
            <person name="Grencis R.K."/>
            <person name="Berriman M."/>
        </authorList>
    </citation>
    <scope>NUCLEOTIDE SEQUENCE [LARGE SCALE GENOMIC DNA]</scope>
</reference>
<dbReference type="PANTHER" id="PTHR14605:SF1">
    <property type="entry name" value="TRANSMEMBRANE PROTEIN 231"/>
    <property type="match status" value="1"/>
</dbReference>
<comment type="similarity">
    <text evidence="2">Belongs to the TMEM231 family.</text>
</comment>
<comment type="function">
    <text evidence="11">Transmembrane component of the tectonic-like complex, a complex localized at the transition zone of primary cilia and acting as a barrier that prevents diffusion of transmembrane proteins between the cilia and plasma membranes. Required for ciliogenesis and sonic hedgehog/SHH signaling.</text>
</comment>
<dbReference type="GO" id="GO:0060271">
    <property type="term" value="P:cilium assembly"/>
    <property type="evidence" value="ECO:0007669"/>
    <property type="project" value="TreeGrafter"/>
</dbReference>
<evidence type="ECO:0000256" key="12">
    <source>
        <dbReference type="SAM" id="Phobius"/>
    </source>
</evidence>
<dbReference type="STRING" id="36087.A0A077ZEP4"/>
<evidence type="ECO:0000256" key="6">
    <source>
        <dbReference type="ARBA" id="ARBA00022989"/>
    </source>
</evidence>
<evidence type="ECO:0000256" key="7">
    <source>
        <dbReference type="ARBA" id="ARBA00023069"/>
    </source>
</evidence>
<dbReference type="EMBL" id="HG806307">
    <property type="protein sequence ID" value="CDW58304.1"/>
    <property type="molecule type" value="Genomic_DNA"/>
</dbReference>
<dbReference type="GO" id="GO:0060170">
    <property type="term" value="C:ciliary membrane"/>
    <property type="evidence" value="ECO:0007669"/>
    <property type="project" value="UniProtKB-SubCell"/>
</dbReference>
<comment type="subcellular location">
    <subcellularLocation>
        <location evidence="1">Cell projection</location>
        <location evidence="1">Cilium membrane</location>
        <topology evidence="1">Multi-pass membrane protein</topology>
    </subcellularLocation>
</comment>
<dbReference type="Pfam" id="PF10149">
    <property type="entry name" value="TM231"/>
    <property type="match status" value="1"/>
</dbReference>
<keyword evidence="10" id="KW-0966">Cell projection</keyword>
<evidence type="ECO:0000256" key="8">
    <source>
        <dbReference type="ARBA" id="ARBA00023136"/>
    </source>
</evidence>
<gene>
    <name evidence="13" type="ORF">TTRE_0000661101</name>
</gene>
<evidence type="ECO:0000256" key="3">
    <source>
        <dbReference type="ARBA" id="ARBA00015087"/>
    </source>
</evidence>
<feature type="transmembrane region" description="Helical" evidence="12">
    <location>
        <begin position="20"/>
        <end position="42"/>
    </location>
</feature>
<keyword evidence="14" id="KW-1185">Reference proteome</keyword>
<sequence length="308" mass="35742">MITVFTKPVQLIYSASATSLAFIFHLITIAVIIIAPYMVIYFGDDLTHRVISVKEHPLIQFNYDYAIILYGQSADQYYFWSSSDQWNQQELNRLRIPVVEIYETYYNDNNLVEQLKFSASFPMEATERIYAAKIRLLFDFQLKQQCNFATTLYVMFDHGSFVSGCEWSISGNLKIVQSGPLTCEEPLQSDTASEKMNNLQNETLIRFQQTGNTRWDLSNPQMTAGTLNPSELYWTPGDAGRVGRFDVNIVLNYAEDTYSIVPNAWSRLKLVWIEYLAFLITFIFIMKLIRNFVYGNRLLTTWRTVVNE</sequence>